<dbReference type="PANTHER" id="PTHR31268">
    <property type="match status" value="1"/>
</dbReference>
<comment type="catalytic activity">
    <reaction evidence="4">
        <text>alpha-D-galactosyl-(1-&gt;3)-1D-myo-inositol + sucrose = raffinose + myo-inositol</text>
        <dbReference type="Rhea" id="RHEA:20161"/>
        <dbReference type="ChEBI" id="CHEBI:16634"/>
        <dbReference type="ChEBI" id="CHEBI:17268"/>
        <dbReference type="ChEBI" id="CHEBI:17505"/>
        <dbReference type="ChEBI" id="CHEBI:17992"/>
        <dbReference type="EC" id="2.4.1.82"/>
    </reaction>
</comment>
<evidence type="ECO:0000256" key="3">
    <source>
        <dbReference type="ARBA" id="ARBA00023277"/>
    </source>
</evidence>
<keyword evidence="6" id="KW-1185">Reference proteome</keyword>
<dbReference type="InterPro" id="IPR013785">
    <property type="entry name" value="Aldolase_TIM"/>
</dbReference>
<dbReference type="OrthoDB" id="4664297at2759"/>
<dbReference type="InParanoid" id="A0A1Y2DD98"/>
<dbReference type="Proteomes" id="UP000193689">
    <property type="component" value="Unassembled WGS sequence"/>
</dbReference>
<dbReference type="GO" id="GO:0047274">
    <property type="term" value="F:galactinol-sucrose galactosyltransferase activity"/>
    <property type="evidence" value="ECO:0007669"/>
    <property type="project" value="UniProtKB-EC"/>
</dbReference>
<comment type="catalytic activity">
    <reaction evidence="1">
        <text>Hydrolysis of terminal, non-reducing alpha-D-galactose residues in alpha-D-galactosides, including galactose oligosaccharides, galactomannans and galactolipids.</text>
        <dbReference type="EC" id="3.2.1.22"/>
    </reaction>
</comment>
<comment type="caution">
    <text evidence="5">The sequence shown here is derived from an EMBL/GenBank/DDBJ whole genome shotgun (WGS) entry which is preliminary data.</text>
</comment>
<dbReference type="InterPro" id="IPR008811">
    <property type="entry name" value="Glycosyl_hydrolases_36"/>
</dbReference>
<name>A0A1Y2DD98_9PEZI</name>
<evidence type="ECO:0000313" key="6">
    <source>
        <dbReference type="Proteomes" id="UP000193689"/>
    </source>
</evidence>
<keyword evidence="3" id="KW-0119">Carbohydrate metabolism</keyword>
<accession>A0A1Y2DD98</accession>
<dbReference type="Pfam" id="PF05691">
    <property type="entry name" value="Raffinose_syn"/>
    <property type="match status" value="1"/>
</dbReference>
<reference evidence="5 6" key="1">
    <citation type="submission" date="2016-07" db="EMBL/GenBank/DDBJ databases">
        <title>Pervasive Adenine N6-methylation of Active Genes in Fungi.</title>
        <authorList>
            <consortium name="DOE Joint Genome Institute"/>
            <person name="Mondo S.J."/>
            <person name="Dannebaum R.O."/>
            <person name="Kuo R.C."/>
            <person name="Labutti K."/>
            <person name="Haridas S."/>
            <person name="Kuo A."/>
            <person name="Salamov A."/>
            <person name="Ahrendt S.R."/>
            <person name="Lipzen A."/>
            <person name="Sullivan W."/>
            <person name="Andreopoulos W.B."/>
            <person name="Clum A."/>
            <person name="Lindquist E."/>
            <person name="Daum C."/>
            <person name="Ramamoorthy G.K."/>
            <person name="Gryganskyi A."/>
            <person name="Culley D."/>
            <person name="Magnuson J.K."/>
            <person name="James T.Y."/>
            <person name="O'Malley M.A."/>
            <person name="Stajich J.E."/>
            <person name="Spatafora J.W."/>
            <person name="Visel A."/>
            <person name="Grigoriev I.V."/>
        </authorList>
    </citation>
    <scope>NUCLEOTIDE SEQUENCE [LARGE SCALE GENOMIC DNA]</scope>
    <source>
        <strain evidence="5 6">CBS 129021</strain>
    </source>
</reference>
<dbReference type="GeneID" id="63773970"/>
<evidence type="ECO:0000313" key="5">
    <source>
        <dbReference type="EMBL" id="ORY57219.1"/>
    </source>
</evidence>
<comment type="similarity">
    <text evidence="2">Belongs to the glycosyl hydrolases 36 family.</text>
</comment>
<evidence type="ECO:0000256" key="4">
    <source>
        <dbReference type="ARBA" id="ARBA00049426"/>
    </source>
</evidence>
<proteinExistence type="inferred from homology"/>
<dbReference type="RefSeq" id="XP_040710571.1">
    <property type="nucleotide sequence ID" value="XM_040857758.1"/>
</dbReference>
<gene>
    <name evidence="5" type="ORF">BCR38DRAFT_401678</name>
</gene>
<dbReference type="PANTHER" id="PTHR31268:SF32">
    <property type="entry name" value="GALACTINOL--SUCROSE GALACTOSYLTRANSFERASE 2-RELATED"/>
    <property type="match status" value="1"/>
</dbReference>
<dbReference type="InterPro" id="IPR017853">
    <property type="entry name" value="GH"/>
</dbReference>
<sequence length="906" mass="100356">MGDEEYDFGAEFQAVFIPKQKPPPSNLDEMGATVSSYPPLGQVTQVKGGNVPFTILLEADEKEAKDPWEVVLWHSEGGEWVETVLDPVGNGPSPTSLQNAEAEKARLYFKSSVSVSSTLNFTLKFRSQPDQPWKWARDEQSMGDGVIIVNSDRSQTSAKFSDVIPDLNSDLKAKTAASQSPGTEVWTIEASVGPASGDNSTFADTKLGLPFGGFLRWFALVRIWSPWLAPRHGKESFELDKDAVMASFLSPKGKHLVLLAVSGVNDVTTVFRHSEDGKVLLHLRNDAESSSSSTIIAAIGDNFDSAMAATMYHARNIVMSAKKVDQELDKELQALRDGVKPEWMENWYDGLGYCTWNALGQDLTDEKVYKAVDTLAENNINVTSLIIDDNWQDIDYTDPSQFQRGWNSFEAEPKTFPKGLKETVSRIRSKHPNIQHIAVWHALLGYWGGITPGSKLANDYKTVVVDRGDSKRRNLPLGGPMTVIAKEDVGKFYDDFYRFLSDCGIDGVKTDAQFMVDEWVSAKHRRELTTTYLDAWMISSLRHFSIKAISCMSQTPQILFYSQLPRNRPAVLVRNSDDFFPAIPKSHPWHIWTNAHNTLLTQHLNVLPDWDMFQTVHDYSGFHAAARCLSGGPIYITDTPGDHNMDLIGQMTGPTPRGKTVIFRPSVLGRTIDQYNGYDDDAILKVGAYNGFAVTGTPMLGVFNISARPLTELISLSRFPGVLPSMKYVVRAHNSGLVTSVVQPDSRAALLPVSLDVRGYDIFAAFPVEQFYSDARGQVYVASLGLLGKMTGAAAITMNKYDLLRNGRAFVDTRLKALGVLGLYISVLSDLSVEDDFMVTIQGQPIPPHTVSVNPADTHVLQIDVEAAWEEMSLKPGWNNEVEVKVYITIDTDEPGSDPEDYIISV</sequence>
<protein>
    <submittedName>
        <fullName evidence="5">Raffinose synthase Sip1</fullName>
    </submittedName>
</protein>
<evidence type="ECO:0000256" key="1">
    <source>
        <dbReference type="ARBA" id="ARBA00001255"/>
    </source>
</evidence>
<dbReference type="GO" id="GO:0004557">
    <property type="term" value="F:alpha-galactosidase activity"/>
    <property type="evidence" value="ECO:0007669"/>
    <property type="project" value="UniProtKB-EC"/>
</dbReference>
<dbReference type="EMBL" id="MCFJ01000020">
    <property type="protein sequence ID" value="ORY57219.1"/>
    <property type="molecule type" value="Genomic_DNA"/>
</dbReference>
<dbReference type="SUPFAM" id="SSF51445">
    <property type="entry name" value="(Trans)glycosidases"/>
    <property type="match status" value="1"/>
</dbReference>
<dbReference type="FunFam" id="3.20.20.70:FF:000222">
    <property type="entry name" value="Raffinose synthase Sip1 protein"/>
    <property type="match status" value="1"/>
</dbReference>
<organism evidence="5 6">
    <name type="scientific">Pseudomassariella vexata</name>
    <dbReference type="NCBI Taxonomy" id="1141098"/>
    <lineage>
        <taxon>Eukaryota</taxon>
        <taxon>Fungi</taxon>
        <taxon>Dikarya</taxon>
        <taxon>Ascomycota</taxon>
        <taxon>Pezizomycotina</taxon>
        <taxon>Sordariomycetes</taxon>
        <taxon>Xylariomycetidae</taxon>
        <taxon>Amphisphaeriales</taxon>
        <taxon>Pseudomassariaceae</taxon>
        <taxon>Pseudomassariella</taxon>
    </lineage>
</organism>
<evidence type="ECO:0000256" key="2">
    <source>
        <dbReference type="ARBA" id="ARBA00007240"/>
    </source>
</evidence>
<dbReference type="Gene3D" id="3.20.20.70">
    <property type="entry name" value="Aldolase class I"/>
    <property type="match status" value="1"/>
</dbReference>
<dbReference type="AlphaFoldDB" id="A0A1Y2DD98"/>
<dbReference type="STRING" id="1141098.A0A1Y2DD98"/>